<dbReference type="AlphaFoldDB" id="A0A074VXQ8"/>
<reference evidence="1 2" key="1">
    <citation type="journal article" date="2014" name="BMC Genomics">
        <title>Genome sequencing of four Aureobasidium pullulans varieties: biotechnological potential, stress tolerance, and description of new species.</title>
        <authorList>
            <person name="Gostin Ar C."/>
            <person name="Ohm R.A."/>
            <person name="Kogej T."/>
            <person name="Sonjak S."/>
            <person name="Turk M."/>
            <person name="Zajc J."/>
            <person name="Zalar P."/>
            <person name="Grube M."/>
            <person name="Sun H."/>
            <person name="Han J."/>
            <person name="Sharma A."/>
            <person name="Chiniquy J."/>
            <person name="Ngan C.Y."/>
            <person name="Lipzen A."/>
            <person name="Barry K."/>
            <person name="Grigoriev I.V."/>
            <person name="Gunde-Cimerman N."/>
        </authorList>
    </citation>
    <scope>NUCLEOTIDE SEQUENCE [LARGE SCALE GENOMIC DNA]</scope>
    <source>
        <strain evidence="1 2">CBS 110374</strain>
    </source>
</reference>
<keyword evidence="2" id="KW-1185">Reference proteome</keyword>
<name>A0A074VXQ8_AURM1</name>
<proteinExistence type="predicted"/>
<sequence>MSASRDHFAEAWKRSVTHKLNTGTHLDMPRPEEPPKVSIYATHEFAHTNKPFLTWNPALMLWRRSKPDVPEVQQTLIDLMPGDNFEQLEKIYQHLYAVAELEEHHKARLAKANTELEEWKHVAEDCRARFDEAKKSGDYVAVAWHEAILDRVQGRVILWGKIVARERRRVRRQESRVDELETPYLEAMDVLEQSPEHLRLVSQC</sequence>
<gene>
    <name evidence="1" type="ORF">M437DRAFT_82275</name>
</gene>
<protein>
    <submittedName>
        <fullName evidence="1">Uncharacterized protein</fullName>
    </submittedName>
</protein>
<evidence type="ECO:0000313" key="2">
    <source>
        <dbReference type="Proteomes" id="UP000030672"/>
    </source>
</evidence>
<evidence type="ECO:0000313" key="1">
    <source>
        <dbReference type="EMBL" id="KEQ65303.1"/>
    </source>
</evidence>
<dbReference type="Proteomes" id="UP000030672">
    <property type="component" value="Unassembled WGS sequence"/>
</dbReference>
<dbReference type="EMBL" id="KL584827">
    <property type="protein sequence ID" value="KEQ65303.1"/>
    <property type="molecule type" value="Genomic_DNA"/>
</dbReference>
<dbReference type="RefSeq" id="XP_040882326.1">
    <property type="nucleotide sequence ID" value="XM_041027720.1"/>
</dbReference>
<dbReference type="HOGENOM" id="CLU_105483_0_0_1"/>
<dbReference type="GeneID" id="63921093"/>
<organism evidence="1 2">
    <name type="scientific">Aureobasidium melanogenum (strain CBS 110374)</name>
    <name type="common">Aureobasidium pullulans var. melanogenum</name>
    <dbReference type="NCBI Taxonomy" id="1043003"/>
    <lineage>
        <taxon>Eukaryota</taxon>
        <taxon>Fungi</taxon>
        <taxon>Dikarya</taxon>
        <taxon>Ascomycota</taxon>
        <taxon>Pezizomycotina</taxon>
        <taxon>Dothideomycetes</taxon>
        <taxon>Dothideomycetidae</taxon>
        <taxon>Dothideales</taxon>
        <taxon>Saccotheciaceae</taxon>
        <taxon>Aureobasidium</taxon>
    </lineage>
</organism>
<accession>A0A074VXQ8</accession>